<dbReference type="Gene3D" id="3.90.1720.10">
    <property type="entry name" value="endopeptidase domain like (from Nostoc punctiforme)"/>
    <property type="match status" value="1"/>
</dbReference>
<feature type="chain" id="PRO_5015141511" evidence="1">
    <location>
        <begin position="20"/>
        <end position="127"/>
    </location>
</feature>
<keyword evidence="3" id="KW-1185">Reference proteome</keyword>
<dbReference type="Proteomes" id="UP000237271">
    <property type="component" value="Unassembled WGS sequence"/>
</dbReference>
<proteinExistence type="predicted"/>
<dbReference type="EMBL" id="NCKW01002076">
    <property type="protein sequence ID" value="POM78259.1"/>
    <property type="molecule type" value="Genomic_DNA"/>
</dbReference>
<gene>
    <name evidence="2" type="ORF">PHPALM_4230</name>
</gene>
<dbReference type="AlphaFoldDB" id="A0A2P4YKI7"/>
<evidence type="ECO:0000313" key="2">
    <source>
        <dbReference type="EMBL" id="POM78259.1"/>
    </source>
</evidence>
<dbReference type="InterPro" id="IPR038765">
    <property type="entry name" value="Papain-like_cys_pep_sf"/>
</dbReference>
<dbReference type="SUPFAM" id="SSF54001">
    <property type="entry name" value="Cysteine proteinases"/>
    <property type="match status" value="1"/>
</dbReference>
<feature type="signal peptide" evidence="1">
    <location>
        <begin position="1"/>
        <end position="19"/>
    </location>
</feature>
<dbReference type="OrthoDB" id="289113at2759"/>
<protein>
    <submittedName>
        <fullName evidence="2">Uncharacterized protein</fullName>
    </submittedName>
</protein>
<accession>A0A2P4YKI7</accession>
<name>A0A2P4YKI7_9STRA</name>
<sequence>MIDVLQHSVPLLVFLGVLSTPYVEHVAMRSYRRQILHLQVLEFYTRPGDLILFNGRAKASTLQRSMTRAEWDHVAIVVPAHEGGNLQLLEATGDGVTLTPLVGLRLIVMLSFKNTTRKLKMMVFIVL</sequence>
<evidence type="ECO:0000256" key="1">
    <source>
        <dbReference type="SAM" id="SignalP"/>
    </source>
</evidence>
<evidence type="ECO:0000313" key="3">
    <source>
        <dbReference type="Proteomes" id="UP000237271"/>
    </source>
</evidence>
<keyword evidence="1" id="KW-0732">Signal</keyword>
<comment type="caution">
    <text evidence="2">The sequence shown here is derived from an EMBL/GenBank/DDBJ whole genome shotgun (WGS) entry which is preliminary data.</text>
</comment>
<organism evidence="2 3">
    <name type="scientific">Phytophthora palmivora</name>
    <dbReference type="NCBI Taxonomy" id="4796"/>
    <lineage>
        <taxon>Eukaryota</taxon>
        <taxon>Sar</taxon>
        <taxon>Stramenopiles</taxon>
        <taxon>Oomycota</taxon>
        <taxon>Peronosporomycetes</taxon>
        <taxon>Peronosporales</taxon>
        <taxon>Peronosporaceae</taxon>
        <taxon>Phytophthora</taxon>
    </lineage>
</organism>
<reference evidence="2 3" key="1">
    <citation type="journal article" date="2017" name="Genome Biol. Evol.">
        <title>Phytophthora megakarya and P. palmivora, closely related causal agents of cacao black pod rot, underwent increases in genome sizes and gene numbers by different mechanisms.</title>
        <authorList>
            <person name="Ali S.S."/>
            <person name="Shao J."/>
            <person name="Lary D.J."/>
            <person name="Kronmiller B."/>
            <person name="Shen D."/>
            <person name="Strem M.D."/>
            <person name="Amoako-Attah I."/>
            <person name="Akrofi A.Y."/>
            <person name="Begoude B.A."/>
            <person name="Ten Hoopen G.M."/>
            <person name="Coulibaly K."/>
            <person name="Kebe B.I."/>
            <person name="Melnick R.L."/>
            <person name="Guiltinan M.J."/>
            <person name="Tyler B.M."/>
            <person name="Meinhardt L.W."/>
            <person name="Bailey B.A."/>
        </authorList>
    </citation>
    <scope>NUCLEOTIDE SEQUENCE [LARGE SCALE GENOMIC DNA]</scope>
    <source>
        <strain evidence="3">sbr112.9</strain>
    </source>
</reference>